<proteinExistence type="predicted"/>
<feature type="transmembrane region" description="Helical" evidence="1">
    <location>
        <begin position="114"/>
        <end position="137"/>
    </location>
</feature>
<dbReference type="RefSeq" id="WP_118343018.1">
    <property type="nucleotide sequence ID" value="NZ_QROF01000008.1"/>
</dbReference>
<comment type="caution">
    <text evidence="4">The sequence shown here is derived from an EMBL/GenBank/DDBJ whole genome shotgun (WGS) entry which is preliminary data.</text>
</comment>
<evidence type="ECO:0000313" key="3">
    <source>
        <dbReference type="EMBL" id="RHA09403.1"/>
    </source>
</evidence>
<dbReference type="PANTHER" id="PTHR40448">
    <property type="entry name" value="TWO-COMPONENT SENSOR HISTIDINE KINASE"/>
    <property type="match status" value="1"/>
</dbReference>
<dbReference type="InterPro" id="IPR036890">
    <property type="entry name" value="HATPase_C_sf"/>
</dbReference>
<gene>
    <name evidence="4" type="ORF">DW038_10175</name>
    <name evidence="3" type="ORF">DW948_14315</name>
</gene>
<dbReference type="Gene3D" id="3.30.565.10">
    <property type="entry name" value="Histidine kinase-like ATPase, C-terminal domain"/>
    <property type="match status" value="1"/>
</dbReference>
<evidence type="ECO:0000313" key="5">
    <source>
        <dbReference type="Proteomes" id="UP000286181"/>
    </source>
</evidence>
<dbReference type="Pfam" id="PF14501">
    <property type="entry name" value="HATPase_c_5"/>
    <property type="match status" value="1"/>
</dbReference>
<evidence type="ECO:0000313" key="6">
    <source>
        <dbReference type="Proteomes" id="UP000286341"/>
    </source>
</evidence>
<keyword evidence="1" id="KW-0812">Transmembrane</keyword>
<accession>A0A415I885</accession>
<organism evidence="4 5">
    <name type="scientific">Agathobacter rectalis</name>
    <dbReference type="NCBI Taxonomy" id="39491"/>
    <lineage>
        <taxon>Bacteria</taxon>
        <taxon>Bacillati</taxon>
        <taxon>Bacillota</taxon>
        <taxon>Clostridia</taxon>
        <taxon>Lachnospirales</taxon>
        <taxon>Lachnospiraceae</taxon>
        <taxon>Agathobacter</taxon>
    </lineage>
</organism>
<evidence type="ECO:0000256" key="1">
    <source>
        <dbReference type="SAM" id="Phobius"/>
    </source>
</evidence>
<feature type="domain" description="Sensor histidine kinase NatK-like C-terminal" evidence="2">
    <location>
        <begin position="315"/>
        <end position="404"/>
    </location>
</feature>
<keyword evidence="1" id="KW-1133">Transmembrane helix</keyword>
<dbReference type="EMBL" id="QROF01000008">
    <property type="protein sequence ID" value="RHL03722.1"/>
    <property type="molecule type" value="Genomic_DNA"/>
</dbReference>
<dbReference type="PANTHER" id="PTHR40448:SF1">
    <property type="entry name" value="TWO-COMPONENT SENSOR HISTIDINE KINASE"/>
    <property type="match status" value="1"/>
</dbReference>
<feature type="transmembrane region" description="Helical" evidence="1">
    <location>
        <begin position="31"/>
        <end position="49"/>
    </location>
</feature>
<evidence type="ECO:0000259" key="2">
    <source>
        <dbReference type="Pfam" id="PF14501"/>
    </source>
</evidence>
<name>A0A415I885_9FIRM</name>
<feature type="transmembrane region" description="Helical" evidence="1">
    <location>
        <begin position="149"/>
        <end position="169"/>
    </location>
</feature>
<dbReference type="EMBL" id="QSFB01000031">
    <property type="protein sequence ID" value="RHA09403.1"/>
    <property type="molecule type" value="Genomic_DNA"/>
</dbReference>
<feature type="transmembrane region" description="Helical" evidence="1">
    <location>
        <begin position="81"/>
        <end position="102"/>
    </location>
</feature>
<dbReference type="InterPro" id="IPR032834">
    <property type="entry name" value="NatK-like_C"/>
</dbReference>
<keyword evidence="1" id="KW-0472">Membrane</keyword>
<dbReference type="AlphaFoldDB" id="A0A415I885"/>
<feature type="transmembrane region" description="Helical" evidence="1">
    <location>
        <begin position="55"/>
        <end position="74"/>
    </location>
</feature>
<reference evidence="5 6" key="1">
    <citation type="submission" date="2018-08" db="EMBL/GenBank/DDBJ databases">
        <title>A genome reference for cultivated species of the human gut microbiota.</title>
        <authorList>
            <person name="Zou Y."/>
            <person name="Xue W."/>
            <person name="Luo G."/>
        </authorList>
    </citation>
    <scope>NUCLEOTIDE SEQUENCE [LARGE SCALE GENOMIC DNA]</scope>
    <source>
        <strain evidence="4 5">AF39-14AC</strain>
        <strain evidence="3 6">AM44-1AT</strain>
    </source>
</reference>
<feature type="transmembrane region" description="Helical" evidence="1">
    <location>
        <begin position="175"/>
        <end position="194"/>
    </location>
</feature>
<dbReference type="SUPFAM" id="SSF55874">
    <property type="entry name" value="ATPase domain of HSP90 chaperone/DNA topoisomerase II/histidine kinase"/>
    <property type="match status" value="1"/>
</dbReference>
<evidence type="ECO:0000313" key="4">
    <source>
        <dbReference type="EMBL" id="RHL03722.1"/>
    </source>
</evidence>
<dbReference type="Proteomes" id="UP000286181">
    <property type="component" value="Unassembled WGS sequence"/>
</dbReference>
<dbReference type="Proteomes" id="UP000286341">
    <property type="component" value="Unassembled WGS sequence"/>
</dbReference>
<dbReference type="GO" id="GO:0042802">
    <property type="term" value="F:identical protein binding"/>
    <property type="evidence" value="ECO:0007669"/>
    <property type="project" value="TreeGrafter"/>
</dbReference>
<protein>
    <submittedName>
        <fullName evidence="4">GHKL domain-containing protein</fullName>
    </submittedName>
</protein>
<sequence>MDKVISTLVLLNEMLLILQCLQITFMQKLRIDKYVVGIIIVNLIVYTGINYKIIPAFTTCIFYVTVYIFCYYKFKLTMTKTAFKFIMAFSLAGCIEGIVAFITNVFRRTGSESFILFLSSFVAFIFAWIIWKCLPLLSNNRIISNKGMLGMVIFYGLLFVCVLIAYYLHFSVGNIYVVCALIFLAIAFSCLYRLEQARVEIEKKNYELKLQKVYGGAYEELLAEVRRRQHDYKNQLGAIYSMHLTAGSLEELVNMQKKYADILKEDCKMDSILTGCGNSILAGYIYHKCSFCSNEGVAVDYSIHTGQVECCFAIHEMIEILGILIDNACESVLIQKRADKRIRLEMKEEEKIIISVSNPTEYIPFSEIENMFVCGYSSKGENRGIGLSRVKELANKYEANIKVSNFWYDEENWINFTVEIVK</sequence>